<evidence type="ECO:0000313" key="3">
    <source>
        <dbReference type="Proteomes" id="UP001589627"/>
    </source>
</evidence>
<dbReference type="EMBL" id="JBHLZP010000826">
    <property type="protein sequence ID" value="MFB9839835.1"/>
    <property type="molecule type" value="Genomic_DNA"/>
</dbReference>
<dbReference type="InterPro" id="IPR032710">
    <property type="entry name" value="NTF2-like_dom_sf"/>
</dbReference>
<dbReference type="Pfam" id="PF12680">
    <property type="entry name" value="SnoaL_2"/>
    <property type="match status" value="1"/>
</dbReference>
<dbReference type="InterPro" id="IPR037401">
    <property type="entry name" value="SnoaL-like"/>
</dbReference>
<proteinExistence type="predicted"/>
<dbReference type="Gene3D" id="3.10.450.50">
    <property type="match status" value="1"/>
</dbReference>
<feature type="domain" description="SnoaL-like" evidence="1">
    <location>
        <begin position="4"/>
        <end position="97"/>
    </location>
</feature>
<name>A0ABV5YXN8_9ACTN</name>
<keyword evidence="3" id="KW-1185">Reference proteome</keyword>
<protein>
    <submittedName>
        <fullName evidence="2">Nuclear transport factor 2 family protein</fullName>
    </submittedName>
</protein>
<evidence type="ECO:0000259" key="1">
    <source>
        <dbReference type="Pfam" id="PF12680"/>
    </source>
</evidence>
<reference evidence="2 3" key="1">
    <citation type="submission" date="2024-09" db="EMBL/GenBank/DDBJ databases">
        <authorList>
            <person name="Sun Q."/>
            <person name="Mori K."/>
        </authorList>
    </citation>
    <scope>NUCLEOTIDE SEQUENCE [LARGE SCALE GENOMIC DNA]</scope>
    <source>
        <strain evidence="2 3">TBRC 0563</strain>
    </source>
</reference>
<dbReference type="RefSeq" id="WP_378213028.1">
    <property type="nucleotide sequence ID" value="NZ_JBHLZP010000826.1"/>
</dbReference>
<accession>A0ABV5YXN8</accession>
<gene>
    <name evidence="2" type="ORF">ACFFNX_47585</name>
</gene>
<sequence>MLSFRQAIEARDLAAIEPLFAENAVLNSPVAHRPYTGRAIAAAVVRGAARVFEDFHYVQEIIGVDGRDHALVFRATVNGRQVHGCDFLHLDDDGLIDELTVMVRPLSGLNALAEAMGAQFERIKQEAMSA</sequence>
<dbReference type="Proteomes" id="UP001589627">
    <property type="component" value="Unassembled WGS sequence"/>
</dbReference>
<comment type="caution">
    <text evidence="2">The sequence shown here is derived from an EMBL/GenBank/DDBJ whole genome shotgun (WGS) entry which is preliminary data.</text>
</comment>
<organism evidence="2 3">
    <name type="scientific">Actinoallomurus acaciae</name>
    <dbReference type="NCBI Taxonomy" id="502577"/>
    <lineage>
        <taxon>Bacteria</taxon>
        <taxon>Bacillati</taxon>
        <taxon>Actinomycetota</taxon>
        <taxon>Actinomycetes</taxon>
        <taxon>Streptosporangiales</taxon>
        <taxon>Thermomonosporaceae</taxon>
        <taxon>Actinoallomurus</taxon>
    </lineage>
</organism>
<dbReference type="SUPFAM" id="SSF54427">
    <property type="entry name" value="NTF2-like"/>
    <property type="match status" value="1"/>
</dbReference>
<evidence type="ECO:0000313" key="2">
    <source>
        <dbReference type="EMBL" id="MFB9839835.1"/>
    </source>
</evidence>